<keyword evidence="4 7" id="KW-0560">Oxidoreductase</keyword>
<gene>
    <name evidence="10" type="ORF">N47_N25790</name>
</gene>
<feature type="binding site" evidence="6">
    <location>
        <position position="219"/>
    </location>
    <ligand>
        <name>Mn(2+)</name>
        <dbReference type="ChEBI" id="CHEBI:29035"/>
    </ligand>
</feature>
<reference evidence="10" key="1">
    <citation type="journal article" date="2011" name="Environ. Microbiol.">
        <title>Genomic insights into the metabolic potential of the polycyclic aromatic hydrocarbon degrading sulfate-reducing Deltaproteobacterium N47.</title>
        <authorList>
            <person name="Bergmann F."/>
            <person name="Selesi D."/>
            <person name="Weinmaier T."/>
            <person name="Tischler P."/>
            <person name="Rattei T."/>
            <person name="Meckenstock R.U."/>
        </authorList>
    </citation>
    <scope>NUCLEOTIDE SEQUENCE</scope>
</reference>
<dbReference type="InterPro" id="IPR019831">
    <property type="entry name" value="Mn/Fe_SOD_N"/>
</dbReference>
<sequence length="255" mass="28387">MNQENEVMNFREKPFNNRVQRMALPCCAWPGAAESQAIRLLRHNIGGKKMNNDKIKSVSSHVLPTLPYADNALSPVISANTVSFHYGKHHKGYVDNLNKLISGTEFADLPLEKIITMTASKADKTAIFNNAAQTWNHTFYWHSLSPKGGGEPPAVLKKKIEISFGALDACKKELATAAMAQFGSGWVWLVLDGDKLKVVKTGNADVPITTGIKPLLTIDVWEHAYYLDYQNRRADYVNAVLDKLINWNFATENLG</sequence>
<feature type="binding site" evidence="6">
    <location>
        <position position="223"/>
    </location>
    <ligand>
        <name>Mn(2+)</name>
        <dbReference type="ChEBI" id="CHEBI:29035"/>
    </ligand>
</feature>
<dbReference type="InterPro" id="IPR036314">
    <property type="entry name" value="SOD_C_sf"/>
</dbReference>
<dbReference type="AlphaFoldDB" id="E1YMG0"/>
<accession>E1YMG0</accession>
<dbReference type="PANTHER" id="PTHR42769">
    <property type="entry name" value="SUPEROXIDE DISMUTASE"/>
    <property type="match status" value="1"/>
</dbReference>
<dbReference type="EC" id="1.15.1.1" evidence="2 7"/>
<feature type="binding site" evidence="6">
    <location>
        <position position="85"/>
    </location>
    <ligand>
        <name>Mn(2+)</name>
        <dbReference type="ChEBI" id="CHEBI:29035"/>
    </ligand>
</feature>
<dbReference type="SUPFAM" id="SSF54719">
    <property type="entry name" value="Fe,Mn superoxide dismutase (SOD), C-terminal domain"/>
    <property type="match status" value="1"/>
</dbReference>
<keyword evidence="5" id="KW-0408">Iron</keyword>
<dbReference type="Pfam" id="PF02777">
    <property type="entry name" value="Sod_Fe_C"/>
    <property type="match status" value="1"/>
</dbReference>
<feature type="domain" description="Manganese/iron superoxide dismutase C-terminal" evidence="9">
    <location>
        <begin position="155"/>
        <end position="252"/>
    </location>
</feature>
<evidence type="ECO:0000256" key="4">
    <source>
        <dbReference type="ARBA" id="ARBA00023002"/>
    </source>
</evidence>
<dbReference type="PROSITE" id="PS00088">
    <property type="entry name" value="SOD_MN"/>
    <property type="match status" value="1"/>
</dbReference>
<evidence type="ECO:0000256" key="1">
    <source>
        <dbReference type="ARBA" id="ARBA00008714"/>
    </source>
</evidence>
<evidence type="ECO:0000256" key="2">
    <source>
        <dbReference type="ARBA" id="ARBA00012682"/>
    </source>
</evidence>
<comment type="function">
    <text evidence="7">Destroys radicals which are normally produced within the cells and which are toxic to biological systems.</text>
</comment>
<feature type="domain" description="Manganese/iron superoxide dismutase N-terminal" evidence="8">
    <location>
        <begin position="61"/>
        <end position="145"/>
    </location>
</feature>
<comment type="catalytic activity">
    <reaction evidence="7">
        <text>2 superoxide + 2 H(+) = H2O2 + O2</text>
        <dbReference type="Rhea" id="RHEA:20696"/>
        <dbReference type="ChEBI" id="CHEBI:15378"/>
        <dbReference type="ChEBI" id="CHEBI:15379"/>
        <dbReference type="ChEBI" id="CHEBI:16240"/>
        <dbReference type="ChEBI" id="CHEBI:18421"/>
        <dbReference type="EC" id="1.15.1.1"/>
    </reaction>
</comment>
<feature type="binding site" evidence="6">
    <location>
        <position position="137"/>
    </location>
    <ligand>
        <name>Mn(2+)</name>
        <dbReference type="ChEBI" id="CHEBI:29035"/>
    </ligand>
</feature>
<dbReference type="PRINTS" id="PR01703">
    <property type="entry name" value="MNSODISMTASE"/>
</dbReference>
<protein>
    <recommendedName>
        <fullName evidence="2 7">Superoxide dismutase</fullName>
        <ecNumber evidence="2 7">1.15.1.1</ecNumber>
    </recommendedName>
</protein>
<name>E1YMG0_9BACT</name>
<evidence type="ECO:0000256" key="6">
    <source>
        <dbReference type="PIRSR" id="PIRSR000349-1"/>
    </source>
</evidence>
<evidence type="ECO:0000259" key="9">
    <source>
        <dbReference type="Pfam" id="PF02777"/>
    </source>
</evidence>
<keyword evidence="3 6" id="KW-0479">Metal-binding</keyword>
<dbReference type="Pfam" id="PF00081">
    <property type="entry name" value="Sod_Fe_N"/>
    <property type="match status" value="1"/>
</dbReference>
<evidence type="ECO:0000256" key="7">
    <source>
        <dbReference type="RuleBase" id="RU000414"/>
    </source>
</evidence>
<evidence type="ECO:0000256" key="5">
    <source>
        <dbReference type="ARBA" id="ARBA00023004"/>
    </source>
</evidence>
<dbReference type="GO" id="GO:0046872">
    <property type="term" value="F:metal ion binding"/>
    <property type="evidence" value="ECO:0007669"/>
    <property type="project" value="UniProtKB-KW"/>
</dbReference>
<dbReference type="PANTHER" id="PTHR42769:SF3">
    <property type="entry name" value="SUPEROXIDE DISMUTASE [FE] 2, CHLOROPLASTIC"/>
    <property type="match status" value="1"/>
</dbReference>
<dbReference type="InterPro" id="IPR001189">
    <property type="entry name" value="Mn/Fe_SOD"/>
</dbReference>
<comment type="similarity">
    <text evidence="1 7">Belongs to the iron/manganese superoxide dismutase family.</text>
</comment>
<dbReference type="FunFam" id="1.10.287.990:FF:000002">
    <property type="entry name" value="Superoxide dismutase"/>
    <property type="match status" value="1"/>
</dbReference>
<organism evidence="10">
    <name type="scientific">uncultured Desulfobacterium sp</name>
    <dbReference type="NCBI Taxonomy" id="201089"/>
    <lineage>
        <taxon>Bacteria</taxon>
        <taxon>Pseudomonadati</taxon>
        <taxon>Thermodesulfobacteriota</taxon>
        <taxon>Desulfobacteria</taxon>
        <taxon>Desulfobacterales</taxon>
        <taxon>Desulfobacteriaceae</taxon>
        <taxon>Desulfobacterium</taxon>
        <taxon>environmental samples</taxon>
    </lineage>
</organism>
<proteinExistence type="inferred from homology"/>
<evidence type="ECO:0000256" key="3">
    <source>
        <dbReference type="ARBA" id="ARBA00022723"/>
    </source>
</evidence>
<dbReference type="PIRSF" id="PIRSF000349">
    <property type="entry name" value="SODismutase"/>
    <property type="match status" value="1"/>
</dbReference>
<dbReference type="InterPro" id="IPR019833">
    <property type="entry name" value="Mn/Fe_SOD_BS"/>
</dbReference>
<dbReference type="InterPro" id="IPR036324">
    <property type="entry name" value="Mn/Fe_SOD_N_sf"/>
</dbReference>
<dbReference type="SUPFAM" id="SSF46609">
    <property type="entry name" value="Fe,Mn superoxide dismutase (SOD), N-terminal domain"/>
    <property type="match status" value="1"/>
</dbReference>
<dbReference type="Gene3D" id="3.55.40.20">
    <property type="entry name" value="Iron/manganese superoxide dismutase, C-terminal domain"/>
    <property type="match status" value="1"/>
</dbReference>
<evidence type="ECO:0000259" key="8">
    <source>
        <dbReference type="Pfam" id="PF00081"/>
    </source>
</evidence>
<dbReference type="GO" id="GO:0004784">
    <property type="term" value="F:superoxide dismutase activity"/>
    <property type="evidence" value="ECO:0007669"/>
    <property type="project" value="UniProtKB-EC"/>
</dbReference>
<dbReference type="EMBL" id="FR695879">
    <property type="protein sequence ID" value="CBX31754.1"/>
    <property type="molecule type" value="Genomic_DNA"/>
</dbReference>
<evidence type="ECO:0000313" key="10">
    <source>
        <dbReference type="EMBL" id="CBX31754.1"/>
    </source>
</evidence>
<dbReference type="InterPro" id="IPR019832">
    <property type="entry name" value="Mn/Fe_SOD_C"/>
</dbReference>
<dbReference type="Gene3D" id="1.10.287.990">
    <property type="entry name" value="Fe,Mn superoxide dismutase (SOD) domain"/>
    <property type="match status" value="1"/>
</dbReference>